<name>A0A931J7H0_9BURK</name>
<keyword evidence="3" id="KW-1185">Reference proteome</keyword>
<dbReference type="GO" id="GO:0004364">
    <property type="term" value="F:glutathione transferase activity"/>
    <property type="evidence" value="ECO:0007669"/>
    <property type="project" value="TreeGrafter"/>
</dbReference>
<dbReference type="GO" id="GO:0006749">
    <property type="term" value="P:glutathione metabolic process"/>
    <property type="evidence" value="ECO:0007669"/>
    <property type="project" value="TreeGrafter"/>
</dbReference>
<dbReference type="InterPro" id="IPR040079">
    <property type="entry name" value="Glutathione_S-Trfase"/>
</dbReference>
<dbReference type="InterPro" id="IPR004045">
    <property type="entry name" value="Glutathione_S-Trfase_N"/>
</dbReference>
<dbReference type="PANTHER" id="PTHR42673:SF4">
    <property type="entry name" value="MALEYLACETOACETATE ISOMERASE"/>
    <property type="match status" value="1"/>
</dbReference>
<evidence type="ECO:0000313" key="2">
    <source>
        <dbReference type="EMBL" id="MBH9578217.1"/>
    </source>
</evidence>
<dbReference type="PROSITE" id="PS50404">
    <property type="entry name" value="GST_NTER"/>
    <property type="match status" value="1"/>
</dbReference>
<comment type="caution">
    <text evidence="2">The sequence shown here is derived from an EMBL/GenBank/DDBJ whole genome shotgun (WGS) entry which is preliminary data.</text>
</comment>
<gene>
    <name evidence="2" type="ORF">I7X39_15110</name>
</gene>
<dbReference type="InterPro" id="IPR036282">
    <property type="entry name" value="Glutathione-S-Trfase_C_sf"/>
</dbReference>
<proteinExistence type="predicted"/>
<dbReference type="CDD" id="cd03043">
    <property type="entry name" value="GST_N_1"/>
    <property type="match status" value="1"/>
</dbReference>
<dbReference type="Gene3D" id="1.20.1050.10">
    <property type="match status" value="1"/>
</dbReference>
<dbReference type="SFLD" id="SFLDS00019">
    <property type="entry name" value="Glutathione_Transferase_(cytos"/>
    <property type="match status" value="1"/>
</dbReference>
<dbReference type="SUPFAM" id="SSF47616">
    <property type="entry name" value="GST C-terminal domain-like"/>
    <property type="match status" value="1"/>
</dbReference>
<evidence type="ECO:0000259" key="1">
    <source>
        <dbReference type="PROSITE" id="PS50404"/>
    </source>
</evidence>
<dbReference type="SUPFAM" id="SSF52833">
    <property type="entry name" value="Thioredoxin-like"/>
    <property type="match status" value="1"/>
</dbReference>
<evidence type="ECO:0000313" key="3">
    <source>
        <dbReference type="Proteomes" id="UP000613266"/>
    </source>
</evidence>
<dbReference type="Pfam" id="PF13409">
    <property type="entry name" value="GST_N_2"/>
    <property type="match status" value="1"/>
</dbReference>
<accession>A0A931J7H0</accession>
<dbReference type="EMBL" id="JAEDAK010000010">
    <property type="protein sequence ID" value="MBH9578217.1"/>
    <property type="molecule type" value="Genomic_DNA"/>
</dbReference>
<protein>
    <submittedName>
        <fullName evidence="2">Glutathione S-transferase</fullName>
    </submittedName>
</protein>
<feature type="domain" description="GST N-terminal" evidence="1">
    <location>
        <begin position="1"/>
        <end position="86"/>
    </location>
</feature>
<dbReference type="InterPro" id="IPR036249">
    <property type="entry name" value="Thioredoxin-like_sf"/>
</dbReference>
<reference evidence="2" key="1">
    <citation type="submission" date="2020-12" db="EMBL/GenBank/DDBJ databases">
        <title>The genome sequence of Inhella sp. 1Y17.</title>
        <authorList>
            <person name="Liu Y."/>
        </authorList>
    </citation>
    <scope>NUCLEOTIDE SEQUENCE</scope>
    <source>
        <strain evidence="2">1Y17</strain>
    </source>
</reference>
<dbReference type="PANTHER" id="PTHR42673">
    <property type="entry name" value="MALEYLACETOACETATE ISOMERASE"/>
    <property type="match status" value="1"/>
</dbReference>
<dbReference type="GO" id="GO:0006559">
    <property type="term" value="P:L-phenylalanine catabolic process"/>
    <property type="evidence" value="ECO:0007669"/>
    <property type="project" value="TreeGrafter"/>
</dbReference>
<dbReference type="Gene3D" id="3.40.30.10">
    <property type="entry name" value="Glutaredoxin"/>
    <property type="match status" value="1"/>
</dbReference>
<dbReference type="AlphaFoldDB" id="A0A931J7H0"/>
<sequence>MQLVIGNKNYSSWSMRPWVLLTHFGIPFQEQMLYFDHFQPGSQFSASAAQHSPTARVPVLVEDDGFSTWDSLAIAERVADLFPQHPVWPREARARARARTLAATMHSGFGDLRRLCPMNIEADLRAVGERLLTEHPTLRADLQRLQALWEPELQARGGPWLMGAEFGAVDAYFAPVAMRVTRYGLPLGERCMAYVRALEAHAAVQAWVAGALAEQRFVPDDEPYRSAPGEAPR</sequence>
<dbReference type="RefSeq" id="WP_198111986.1">
    <property type="nucleotide sequence ID" value="NZ_JAEDAK010000010.1"/>
</dbReference>
<dbReference type="GO" id="GO:0016034">
    <property type="term" value="F:maleylacetoacetate isomerase activity"/>
    <property type="evidence" value="ECO:0007669"/>
    <property type="project" value="TreeGrafter"/>
</dbReference>
<organism evidence="2 3">
    <name type="scientific">Inhella proteolytica</name>
    <dbReference type="NCBI Taxonomy" id="2795029"/>
    <lineage>
        <taxon>Bacteria</taxon>
        <taxon>Pseudomonadati</taxon>
        <taxon>Pseudomonadota</taxon>
        <taxon>Betaproteobacteria</taxon>
        <taxon>Burkholderiales</taxon>
        <taxon>Sphaerotilaceae</taxon>
        <taxon>Inhella</taxon>
    </lineage>
</organism>
<dbReference type="Proteomes" id="UP000613266">
    <property type="component" value="Unassembled WGS sequence"/>
</dbReference>